<accession>A0AAN4ZR26</accession>
<dbReference type="AlphaFoldDB" id="A0AAN4ZR26"/>
<keyword evidence="4" id="KW-1185">Reference proteome</keyword>
<dbReference type="SUPFAM" id="SSF47473">
    <property type="entry name" value="EF-hand"/>
    <property type="match status" value="1"/>
</dbReference>
<dbReference type="Pfam" id="PF13202">
    <property type="entry name" value="EF-hand_5"/>
    <property type="match status" value="2"/>
</dbReference>
<proteinExistence type="predicted"/>
<dbReference type="GO" id="GO:0005509">
    <property type="term" value="F:calcium ion binding"/>
    <property type="evidence" value="ECO:0007669"/>
    <property type="project" value="InterPro"/>
</dbReference>
<evidence type="ECO:0000259" key="2">
    <source>
        <dbReference type="PROSITE" id="PS50222"/>
    </source>
</evidence>
<evidence type="ECO:0000313" key="3">
    <source>
        <dbReference type="EMBL" id="GMR43496.1"/>
    </source>
</evidence>
<organism evidence="3 4">
    <name type="scientific">Pristionchus mayeri</name>
    <dbReference type="NCBI Taxonomy" id="1317129"/>
    <lineage>
        <taxon>Eukaryota</taxon>
        <taxon>Metazoa</taxon>
        <taxon>Ecdysozoa</taxon>
        <taxon>Nematoda</taxon>
        <taxon>Chromadorea</taxon>
        <taxon>Rhabditida</taxon>
        <taxon>Rhabditina</taxon>
        <taxon>Diplogasteromorpha</taxon>
        <taxon>Diplogasteroidea</taxon>
        <taxon>Neodiplogasteridae</taxon>
        <taxon>Pristionchus</taxon>
    </lineage>
</organism>
<evidence type="ECO:0000256" key="1">
    <source>
        <dbReference type="ARBA" id="ARBA00022837"/>
    </source>
</evidence>
<feature type="non-terminal residue" evidence="3">
    <location>
        <position position="1"/>
    </location>
</feature>
<protein>
    <recommendedName>
        <fullName evidence="2">EF-hand domain-containing protein</fullName>
    </recommendedName>
</protein>
<dbReference type="EMBL" id="BTRK01000003">
    <property type="protein sequence ID" value="GMR43496.1"/>
    <property type="molecule type" value="Genomic_DNA"/>
</dbReference>
<name>A0AAN4ZR26_9BILA</name>
<dbReference type="Gene3D" id="1.10.238.10">
    <property type="entry name" value="EF-hand"/>
    <property type="match status" value="1"/>
</dbReference>
<dbReference type="InterPro" id="IPR018247">
    <property type="entry name" value="EF_Hand_1_Ca_BS"/>
</dbReference>
<evidence type="ECO:0000313" key="4">
    <source>
        <dbReference type="Proteomes" id="UP001328107"/>
    </source>
</evidence>
<comment type="caution">
    <text evidence="3">The sequence shown here is derived from an EMBL/GenBank/DDBJ whole genome shotgun (WGS) entry which is preliminary data.</text>
</comment>
<dbReference type="PROSITE" id="PS00018">
    <property type="entry name" value="EF_HAND_1"/>
    <property type="match status" value="1"/>
</dbReference>
<dbReference type="PROSITE" id="PS50222">
    <property type="entry name" value="EF_HAND_2"/>
    <property type="match status" value="1"/>
</dbReference>
<keyword evidence="1" id="KW-0106">Calcium</keyword>
<dbReference type="InterPro" id="IPR011992">
    <property type="entry name" value="EF-hand-dom_pair"/>
</dbReference>
<feature type="domain" description="EF-hand" evidence="2">
    <location>
        <begin position="78"/>
        <end position="101"/>
    </location>
</feature>
<gene>
    <name evidence="3" type="ORF">PMAYCL1PPCAC_13691</name>
</gene>
<sequence length="101" mass="11400">ERYAGKCNWFCCNCDGSCVTLKKRSISEGDYCFVRYSLSRFTAADSNGDGVISESEGRDYLMNGTSSVIVKRYFEKVEWFASIDRNADGFIQPGEFDESLV</sequence>
<reference evidence="4" key="1">
    <citation type="submission" date="2022-10" db="EMBL/GenBank/DDBJ databases">
        <title>Genome assembly of Pristionchus species.</title>
        <authorList>
            <person name="Yoshida K."/>
            <person name="Sommer R.J."/>
        </authorList>
    </citation>
    <scope>NUCLEOTIDE SEQUENCE [LARGE SCALE GENOMIC DNA]</scope>
    <source>
        <strain evidence="4">RS5460</strain>
    </source>
</reference>
<dbReference type="InterPro" id="IPR002048">
    <property type="entry name" value="EF_hand_dom"/>
</dbReference>
<dbReference type="Proteomes" id="UP001328107">
    <property type="component" value="Unassembled WGS sequence"/>
</dbReference>